<dbReference type="SUPFAM" id="SSF81336">
    <property type="entry name" value="F1F0 ATP synthase subunit A"/>
    <property type="match status" value="1"/>
</dbReference>
<evidence type="ECO:0000256" key="3">
    <source>
        <dbReference type="ARBA" id="ARBA00022448"/>
    </source>
</evidence>
<reference evidence="13 14" key="1">
    <citation type="journal article" date="2015" name="Nature">
        <title>rRNA introns, odd ribosomes, and small enigmatic genomes across a large radiation of phyla.</title>
        <authorList>
            <person name="Brown C.T."/>
            <person name="Hug L.A."/>
            <person name="Thomas B.C."/>
            <person name="Sharon I."/>
            <person name="Castelle C.J."/>
            <person name="Singh A."/>
            <person name="Wilkins M.J."/>
            <person name="Williams K.H."/>
            <person name="Banfield J.F."/>
        </authorList>
    </citation>
    <scope>NUCLEOTIDE SEQUENCE [LARGE SCALE GENOMIC DNA]</scope>
</reference>
<dbReference type="PROSITE" id="PS00449">
    <property type="entry name" value="ATPASE_A"/>
    <property type="match status" value="1"/>
</dbReference>
<comment type="function">
    <text evidence="11 12">Key component of the proton channel; it plays a direct role in the translocation of protons across the membrane.</text>
</comment>
<evidence type="ECO:0000256" key="6">
    <source>
        <dbReference type="ARBA" id="ARBA00022781"/>
    </source>
</evidence>
<keyword evidence="9 11" id="KW-0472">Membrane</keyword>
<dbReference type="PATRIC" id="fig|1618405.3.peg.312"/>
<proteinExistence type="inferred from homology"/>
<evidence type="ECO:0000256" key="9">
    <source>
        <dbReference type="ARBA" id="ARBA00023136"/>
    </source>
</evidence>
<protein>
    <recommendedName>
        <fullName evidence="11 12">ATP synthase subunit a</fullName>
    </recommendedName>
    <alternativeName>
        <fullName evidence="11">ATP synthase F0 sector subunit a</fullName>
    </alternativeName>
    <alternativeName>
        <fullName evidence="11">F-ATPase subunit 6</fullName>
    </alternativeName>
</protein>
<evidence type="ECO:0000256" key="8">
    <source>
        <dbReference type="ARBA" id="ARBA00023065"/>
    </source>
</evidence>
<feature type="transmembrane region" description="Helical" evidence="11">
    <location>
        <begin position="156"/>
        <end position="173"/>
    </location>
</feature>
<keyword evidence="5 11" id="KW-0812">Transmembrane</keyword>
<name>A0A0G0TVP0_9BACT</name>
<keyword evidence="7 11" id="KW-1133">Transmembrane helix</keyword>
<evidence type="ECO:0000256" key="10">
    <source>
        <dbReference type="ARBA" id="ARBA00023310"/>
    </source>
</evidence>
<keyword evidence="8 11" id="KW-0406">Ion transport</keyword>
<dbReference type="GO" id="GO:0045259">
    <property type="term" value="C:proton-transporting ATP synthase complex"/>
    <property type="evidence" value="ECO:0007669"/>
    <property type="project" value="UniProtKB-KW"/>
</dbReference>
<dbReference type="HAMAP" id="MF_01393">
    <property type="entry name" value="ATP_synth_a_bact"/>
    <property type="match status" value="1"/>
</dbReference>
<comment type="similarity">
    <text evidence="2 11 12">Belongs to the ATPase A chain family.</text>
</comment>
<dbReference type="NCBIfam" id="TIGR01131">
    <property type="entry name" value="ATP_synt_6_or_A"/>
    <property type="match status" value="1"/>
</dbReference>
<dbReference type="Pfam" id="PF00119">
    <property type="entry name" value="ATP-synt_A"/>
    <property type="match status" value="1"/>
</dbReference>
<dbReference type="GO" id="GO:0042777">
    <property type="term" value="P:proton motive force-driven plasma membrane ATP synthesis"/>
    <property type="evidence" value="ECO:0007669"/>
    <property type="project" value="TreeGrafter"/>
</dbReference>
<dbReference type="EMBL" id="LBYI01000003">
    <property type="protein sequence ID" value="KKR51105.1"/>
    <property type="molecule type" value="Genomic_DNA"/>
</dbReference>
<feature type="transmembrane region" description="Helical" evidence="11">
    <location>
        <begin position="75"/>
        <end position="105"/>
    </location>
</feature>
<keyword evidence="6 11" id="KW-0375">Hydrogen ion transport</keyword>
<evidence type="ECO:0000313" key="13">
    <source>
        <dbReference type="EMBL" id="KKR51105.1"/>
    </source>
</evidence>
<feature type="transmembrane region" description="Helical" evidence="11">
    <location>
        <begin position="21"/>
        <end position="40"/>
    </location>
</feature>
<dbReference type="InterPro" id="IPR000568">
    <property type="entry name" value="ATP_synth_F0_asu"/>
</dbReference>
<dbReference type="CDD" id="cd00310">
    <property type="entry name" value="ATP-synt_Fo_a_6"/>
    <property type="match status" value="1"/>
</dbReference>
<dbReference type="GO" id="GO:0046933">
    <property type="term" value="F:proton-transporting ATP synthase activity, rotational mechanism"/>
    <property type="evidence" value="ECO:0007669"/>
    <property type="project" value="UniProtKB-UniRule"/>
</dbReference>
<evidence type="ECO:0000313" key="14">
    <source>
        <dbReference type="Proteomes" id="UP000034531"/>
    </source>
</evidence>
<accession>A0A0G0TVP0</accession>
<dbReference type="Proteomes" id="UP000034531">
    <property type="component" value="Unassembled WGS sequence"/>
</dbReference>
<gene>
    <name evidence="11" type="primary">atpB</name>
    <name evidence="13" type="ORF">UT84_C0003G0100</name>
</gene>
<keyword evidence="10 11" id="KW-0066">ATP synthesis</keyword>
<comment type="caution">
    <text evidence="13">The sequence shown here is derived from an EMBL/GenBank/DDBJ whole genome shotgun (WGS) entry which is preliminary data.</text>
</comment>
<dbReference type="PRINTS" id="PR00123">
    <property type="entry name" value="ATPASEA"/>
</dbReference>
<dbReference type="AlphaFoldDB" id="A0A0G0TVP0"/>
<keyword evidence="11" id="KW-1003">Cell membrane</keyword>
<dbReference type="InterPro" id="IPR035908">
    <property type="entry name" value="F0_ATP_A_sf"/>
</dbReference>
<dbReference type="PANTHER" id="PTHR42823">
    <property type="entry name" value="ATP SYNTHASE SUBUNIT A, CHLOROPLASTIC"/>
    <property type="match status" value="1"/>
</dbReference>
<feature type="transmembrane region" description="Helical" evidence="11">
    <location>
        <begin position="185"/>
        <end position="207"/>
    </location>
</feature>
<evidence type="ECO:0000256" key="12">
    <source>
        <dbReference type="RuleBase" id="RU000483"/>
    </source>
</evidence>
<dbReference type="Gene3D" id="1.20.120.220">
    <property type="entry name" value="ATP synthase, F0 complex, subunit A"/>
    <property type="match status" value="1"/>
</dbReference>
<dbReference type="InterPro" id="IPR023011">
    <property type="entry name" value="ATP_synth_F0_asu_AS"/>
</dbReference>
<evidence type="ECO:0000256" key="7">
    <source>
        <dbReference type="ARBA" id="ARBA00022989"/>
    </source>
</evidence>
<keyword evidence="4 11" id="KW-0138">CF(0)</keyword>
<dbReference type="GO" id="GO:0005886">
    <property type="term" value="C:plasma membrane"/>
    <property type="evidence" value="ECO:0007669"/>
    <property type="project" value="UniProtKB-SubCell"/>
</dbReference>
<dbReference type="InterPro" id="IPR045082">
    <property type="entry name" value="ATP_syn_F0_a_bact/chloroplast"/>
</dbReference>
<evidence type="ECO:0000256" key="11">
    <source>
        <dbReference type="HAMAP-Rule" id="MF_01393"/>
    </source>
</evidence>
<comment type="subcellular location">
    <subcellularLocation>
        <location evidence="11 12">Cell membrane</location>
        <topology evidence="11 12">Multi-pass membrane protein</topology>
    </subcellularLocation>
    <subcellularLocation>
        <location evidence="1">Membrane</location>
        <topology evidence="1">Multi-pass membrane protein</topology>
    </subcellularLocation>
</comment>
<sequence length="246" mass="26929">MEVALAAEKIFSIGPIPVTNSILTTWIVTAILITFAFLATRKITPVPQGLQNIAEVAIDNLQDLVSSVAGEKTKVFLPIIASFFFFILIGNYFGLLPGVGTIGFFSMHEGKEVFIPLFRSINSDLNTTAALALVSVVTTHYLAVKYLGLKNYLGKFFSLHPIFLFVGLLELVGEATKVLSLSFRLFGNIFAGEVLLSTASAKIFAFIVPIPFYFLELLVGFVQALIFAMLTLVFMVILTEKHAAEH</sequence>
<dbReference type="PANTHER" id="PTHR42823:SF3">
    <property type="entry name" value="ATP SYNTHASE SUBUNIT A, CHLOROPLASTIC"/>
    <property type="match status" value="1"/>
</dbReference>
<evidence type="ECO:0000256" key="1">
    <source>
        <dbReference type="ARBA" id="ARBA00004141"/>
    </source>
</evidence>
<evidence type="ECO:0000256" key="4">
    <source>
        <dbReference type="ARBA" id="ARBA00022547"/>
    </source>
</evidence>
<feature type="transmembrane region" description="Helical" evidence="11">
    <location>
        <begin position="125"/>
        <end position="144"/>
    </location>
</feature>
<keyword evidence="3 11" id="KW-0813">Transport</keyword>
<feature type="transmembrane region" description="Helical" evidence="11">
    <location>
        <begin position="213"/>
        <end position="238"/>
    </location>
</feature>
<organism evidence="13 14">
    <name type="scientific">Candidatus Curtissbacteria bacterium GW2011_GWA1_40_16</name>
    <dbReference type="NCBI Taxonomy" id="1618405"/>
    <lineage>
        <taxon>Bacteria</taxon>
        <taxon>Candidatus Curtissiibacteriota</taxon>
    </lineage>
</organism>
<evidence type="ECO:0000256" key="5">
    <source>
        <dbReference type="ARBA" id="ARBA00022692"/>
    </source>
</evidence>
<evidence type="ECO:0000256" key="2">
    <source>
        <dbReference type="ARBA" id="ARBA00006810"/>
    </source>
</evidence>